<sequence length="82" mass="9843">MPLARTRTHLHAYVLKLQQGATVCVQQEERRFCDRCMNRTAHEVIEEPDAIYTYKRRRLYRCRECGHRSFKRGLRPSAESVY</sequence>
<reference evidence="1" key="1">
    <citation type="submission" date="2022-08" db="EMBL/GenBank/DDBJ databases">
        <title>Dynamic responses of ammonia-oxidizing microbial communities induced by reactive oxygen species (ROS) in fluctuating redox aquifers.</title>
        <authorList>
            <person name="Wang P."/>
            <person name="Wang H."/>
        </authorList>
    </citation>
    <scope>NUCLEOTIDE SEQUENCE</scope>
    <source>
        <strain evidence="1">PLX03</strain>
    </source>
</reference>
<dbReference type="AlphaFoldDB" id="A0A977IFK9"/>
<proteinExistence type="predicted"/>
<protein>
    <submittedName>
        <fullName evidence="1">Uncharacterized protein</fullName>
    </submittedName>
</protein>
<organism evidence="1">
    <name type="scientific">Nitrososphaera viennensis</name>
    <dbReference type="NCBI Taxonomy" id="1034015"/>
    <lineage>
        <taxon>Archaea</taxon>
        <taxon>Nitrososphaerota</taxon>
        <taxon>Nitrososphaeria</taxon>
        <taxon>Nitrososphaerales</taxon>
        <taxon>Nitrososphaeraceae</taxon>
        <taxon>Nitrososphaera</taxon>
    </lineage>
</organism>
<dbReference type="EMBL" id="CP103305">
    <property type="protein sequence ID" value="UVS69818.1"/>
    <property type="molecule type" value="Genomic_DNA"/>
</dbReference>
<evidence type="ECO:0000313" key="1">
    <source>
        <dbReference type="EMBL" id="UVS69818.1"/>
    </source>
</evidence>
<dbReference type="Proteomes" id="UP001059771">
    <property type="component" value="Chromosome"/>
</dbReference>
<name>A0A977IFK9_9ARCH</name>
<dbReference type="RefSeq" id="WP_144239458.1">
    <property type="nucleotide sequence ID" value="NZ_CP103305.1"/>
</dbReference>
<accession>A0A977IFK9</accession>
<dbReference type="GeneID" id="74945929"/>
<gene>
    <name evidence="1" type="ORF">NWT39_03290</name>
</gene>